<dbReference type="NCBIfam" id="NF008159">
    <property type="entry name" value="PRK10911.1"/>
    <property type="match status" value="1"/>
</dbReference>
<evidence type="ECO:0000256" key="2">
    <source>
        <dbReference type="ARBA" id="ARBA00022670"/>
    </source>
</evidence>
<dbReference type="PANTHER" id="PTHR11804:SF84">
    <property type="entry name" value="SACCHAROLYSIN"/>
    <property type="match status" value="1"/>
</dbReference>
<dbReference type="InterPro" id="IPR045666">
    <property type="entry name" value="OpdA_N"/>
</dbReference>
<dbReference type="InterPro" id="IPR024077">
    <property type="entry name" value="Neurolysin/TOP_dom2"/>
</dbReference>
<dbReference type="Pfam" id="PF19310">
    <property type="entry name" value="TOP_N"/>
    <property type="match status" value="1"/>
</dbReference>
<evidence type="ECO:0000256" key="8">
    <source>
        <dbReference type="ARBA" id="ARBA00026100"/>
    </source>
</evidence>
<dbReference type="Gene3D" id="1.10.1370.10">
    <property type="entry name" value="Neurolysin, domain 3"/>
    <property type="match status" value="1"/>
</dbReference>
<dbReference type="AlphaFoldDB" id="C5BJR0"/>
<dbReference type="FunFam" id="3.40.390.10:FF:000009">
    <property type="entry name" value="Oligopeptidase A"/>
    <property type="match status" value="1"/>
</dbReference>
<dbReference type="CDD" id="cd06456">
    <property type="entry name" value="M3A_DCP"/>
    <property type="match status" value="1"/>
</dbReference>
<dbReference type="MEROPS" id="M03.004"/>
<evidence type="ECO:0000313" key="13">
    <source>
        <dbReference type="EMBL" id="ACR12942.1"/>
    </source>
</evidence>
<feature type="region of interest" description="Disordered" evidence="10">
    <location>
        <begin position="1"/>
        <end position="21"/>
    </location>
</feature>
<accession>C5BJR0</accession>
<dbReference type="GO" id="GO:0006508">
    <property type="term" value="P:proteolysis"/>
    <property type="evidence" value="ECO:0007669"/>
    <property type="project" value="UniProtKB-KW"/>
</dbReference>
<evidence type="ECO:0000256" key="3">
    <source>
        <dbReference type="ARBA" id="ARBA00022723"/>
    </source>
</evidence>
<protein>
    <recommendedName>
        <fullName evidence="8">oligopeptidase A</fullName>
        <ecNumber evidence="8">3.4.24.70</ecNumber>
    </recommendedName>
</protein>
<keyword evidence="5 9" id="KW-0862">Zinc</keyword>
<keyword evidence="6 9" id="KW-0482">Metalloprotease</keyword>
<dbReference type="HOGENOM" id="CLU_001805_4_1_6"/>
<keyword evidence="14" id="KW-1185">Reference proteome</keyword>
<feature type="domain" description="Peptidase M3A/M3B catalytic" evidence="11">
    <location>
        <begin position="227"/>
        <end position="681"/>
    </location>
</feature>
<dbReference type="Gene3D" id="1.20.1050.40">
    <property type="entry name" value="Endopeptidase. Chain P, domain 1"/>
    <property type="match status" value="1"/>
</dbReference>
<dbReference type="InterPro" id="IPR045090">
    <property type="entry name" value="Pept_M3A_M3B"/>
</dbReference>
<dbReference type="Proteomes" id="UP000009080">
    <property type="component" value="Chromosome"/>
</dbReference>
<dbReference type="InterPro" id="IPR034005">
    <property type="entry name" value="M3A_DCP"/>
</dbReference>
<comment type="similarity">
    <text evidence="1 9">Belongs to the peptidase M3 family.</text>
</comment>
<reference evidence="13 14" key="1">
    <citation type="journal article" date="2009" name="PLoS ONE">
        <title>The complete genome of Teredinibacter turnerae T7901: an intracellular endosymbiont of marine wood-boring bivalves (shipworms).</title>
        <authorList>
            <person name="Yang J.C."/>
            <person name="Madupu R."/>
            <person name="Durkin A.S."/>
            <person name="Ekborg N.A."/>
            <person name="Pedamallu C.S."/>
            <person name="Hostetler J.B."/>
            <person name="Radune D."/>
            <person name="Toms B.S."/>
            <person name="Henrissat B."/>
            <person name="Coutinho P.M."/>
            <person name="Schwarz S."/>
            <person name="Field L."/>
            <person name="Trindade-Silva A.E."/>
            <person name="Soares C.A.G."/>
            <person name="Elshahawi S."/>
            <person name="Hanora A."/>
            <person name="Schmidt E.W."/>
            <person name="Haygood M.G."/>
            <person name="Posfai J."/>
            <person name="Benner J."/>
            <person name="Madinger C."/>
            <person name="Nove J."/>
            <person name="Anton B."/>
            <person name="Chaudhary K."/>
            <person name="Foster J."/>
            <person name="Holman A."/>
            <person name="Kumar S."/>
            <person name="Lessard P.A."/>
            <person name="Luyten Y.A."/>
            <person name="Slatko B."/>
            <person name="Wood N."/>
            <person name="Wu B."/>
            <person name="Teplitski M."/>
            <person name="Mougous J.D."/>
            <person name="Ward N."/>
            <person name="Eisen J.A."/>
            <person name="Badger J.H."/>
            <person name="Distel D.L."/>
        </authorList>
    </citation>
    <scope>NUCLEOTIDE SEQUENCE [LARGE SCALE GENOMIC DNA]</scope>
    <source>
        <strain evidence="14">ATCC 39867 / T7901</strain>
    </source>
</reference>
<keyword evidence="3 9" id="KW-0479">Metal-binding</keyword>
<dbReference type="SUPFAM" id="SSF55486">
    <property type="entry name" value="Metalloproteases ('zincins'), catalytic domain"/>
    <property type="match status" value="1"/>
</dbReference>
<evidence type="ECO:0000256" key="1">
    <source>
        <dbReference type="ARBA" id="ARBA00006040"/>
    </source>
</evidence>
<comment type="cofactor">
    <cofactor evidence="9">
        <name>Zn(2+)</name>
        <dbReference type="ChEBI" id="CHEBI:29105"/>
    </cofactor>
    <text evidence="9">Binds 1 zinc ion.</text>
</comment>
<dbReference type="RefSeq" id="WP_015819055.1">
    <property type="nucleotide sequence ID" value="NC_012997.1"/>
</dbReference>
<comment type="catalytic activity">
    <reaction evidence="7">
        <text>Hydrolysis of oligopeptides, with broad specificity. Gly or Ala commonly occur as P1 or P1' residues, but more distant residues are also important, as is shown by the fact that Z-Gly-Pro-Gly-|-Gly-Pro-Ala is cleaved, but not Z-(Gly)(5).</text>
        <dbReference type="EC" id="3.4.24.70"/>
    </reaction>
</comment>
<keyword evidence="2 9" id="KW-0645">Protease</keyword>
<dbReference type="EC" id="3.4.24.70" evidence="8"/>
<dbReference type="Pfam" id="PF01432">
    <property type="entry name" value="Peptidase_M3"/>
    <property type="match status" value="1"/>
</dbReference>
<dbReference type="GO" id="GO:0046872">
    <property type="term" value="F:metal ion binding"/>
    <property type="evidence" value="ECO:0007669"/>
    <property type="project" value="UniProtKB-UniRule"/>
</dbReference>
<gene>
    <name evidence="13" type="primary">prlC</name>
    <name evidence="13" type="ordered locus">TERTU_4545</name>
</gene>
<evidence type="ECO:0000256" key="5">
    <source>
        <dbReference type="ARBA" id="ARBA00022833"/>
    </source>
</evidence>
<dbReference type="eggNOG" id="COG0339">
    <property type="taxonomic scope" value="Bacteria"/>
</dbReference>
<dbReference type="Gene3D" id="3.40.390.10">
    <property type="entry name" value="Collagenase (Catalytic Domain)"/>
    <property type="match status" value="1"/>
</dbReference>
<evidence type="ECO:0000259" key="11">
    <source>
        <dbReference type="Pfam" id="PF01432"/>
    </source>
</evidence>
<dbReference type="EMBL" id="CP001614">
    <property type="protein sequence ID" value="ACR12942.1"/>
    <property type="molecule type" value="Genomic_DNA"/>
</dbReference>
<name>C5BJR0_TERTT</name>
<dbReference type="KEGG" id="ttu:TERTU_4545"/>
<dbReference type="GO" id="GO:0006518">
    <property type="term" value="P:peptide metabolic process"/>
    <property type="evidence" value="ECO:0007669"/>
    <property type="project" value="TreeGrafter"/>
</dbReference>
<dbReference type="InterPro" id="IPR001567">
    <property type="entry name" value="Pept_M3A_M3B_dom"/>
</dbReference>
<dbReference type="InterPro" id="IPR024080">
    <property type="entry name" value="Neurolysin/TOP_N"/>
</dbReference>
<dbReference type="PANTHER" id="PTHR11804">
    <property type="entry name" value="PROTEASE M3 THIMET OLIGOPEPTIDASE-RELATED"/>
    <property type="match status" value="1"/>
</dbReference>
<proteinExistence type="inferred from homology"/>
<evidence type="ECO:0000259" key="12">
    <source>
        <dbReference type="Pfam" id="PF19310"/>
    </source>
</evidence>
<evidence type="ECO:0000256" key="4">
    <source>
        <dbReference type="ARBA" id="ARBA00022801"/>
    </source>
</evidence>
<keyword evidence="4 9" id="KW-0378">Hydrolase</keyword>
<dbReference type="OrthoDB" id="9773538at2"/>
<organism evidence="13 14">
    <name type="scientific">Teredinibacter turnerae (strain ATCC 39867 / T7901)</name>
    <dbReference type="NCBI Taxonomy" id="377629"/>
    <lineage>
        <taxon>Bacteria</taxon>
        <taxon>Pseudomonadati</taxon>
        <taxon>Pseudomonadota</taxon>
        <taxon>Gammaproteobacteria</taxon>
        <taxon>Cellvibrionales</taxon>
        <taxon>Cellvibrionaceae</taxon>
        <taxon>Teredinibacter</taxon>
    </lineage>
</organism>
<dbReference type="GO" id="GO:0004222">
    <property type="term" value="F:metalloendopeptidase activity"/>
    <property type="evidence" value="ECO:0007669"/>
    <property type="project" value="UniProtKB-EC"/>
</dbReference>
<evidence type="ECO:0000256" key="6">
    <source>
        <dbReference type="ARBA" id="ARBA00023049"/>
    </source>
</evidence>
<evidence type="ECO:0000256" key="10">
    <source>
        <dbReference type="SAM" id="MobiDB-lite"/>
    </source>
</evidence>
<dbReference type="InterPro" id="IPR024079">
    <property type="entry name" value="MetalloPept_cat_dom_sf"/>
</dbReference>
<evidence type="ECO:0000256" key="9">
    <source>
        <dbReference type="RuleBase" id="RU003435"/>
    </source>
</evidence>
<sequence>MTDPNDNPLLRDSTLPPFSEIKPEHVTPAIQTLLAQASAELDAQLANLPDEVTWDLLVAPIEARGDRINQAWSPVGHLNSVANSDELRKAYEESEQLLTQYYTELGQNQALFNAYEALAARPDFAELSQAQRKTVANALRDFRLSGVALPPEQKKRYGEIQSRLSTLTSQFSNNVMDATHGWHKHISEESELSGLPEFAVAAAKQAAADKSLEGYVLTLDVPVYFTVMSQSDNGALRREMYEAFNTRASETGPCGGQWDNTAIMEEILALRQELAELLGFSNYAELSIAPKMAESTQQVVSFLEDLAAKSKPYAEQEFAELQAFAKQEYGVESLDAWDIPYYAEKLKLKRYSISQEELRPYFPANKVIDGLFEVARRLFDLSFVDKTEEVDTWHESVKFYEIQRNGLPLAGFYFDLYARAKKRGGAWMDVCRQRRVASDDVQLPVAYLVCNFNPPLDGKPSLLTHNEVTTTFHEFGHGIHHMLTQVDVAAVAGINGVAWDAVELPSQFMENFCWEREILAFLSGHHETGEPLPEEKLNNMLAAKNYQAAMFMLRQLEFALFDFKLHMEFGKAGFASVQGLLDDIRQQIAVFSPPSFNRFQHGFSHIFAGGYAAGYYSYKWAEVLSADAYAAFEEAGIFDQATSQRYLSEILEKGGSEDAMVLFKNFRGREPQVDALLRHSGLAA</sequence>
<evidence type="ECO:0000313" key="14">
    <source>
        <dbReference type="Proteomes" id="UP000009080"/>
    </source>
</evidence>
<evidence type="ECO:0000256" key="7">
    <source>
        <dbReference type="ARBA" id="ARBA00024603"/>
    </source>
</evidence>
<feature type="domain" description="Oligopeptidase A N-terminal" evidence="12">
    <location>
        <begin position="34"/>
        <end position="154"/>
    </location>
</feature>
<dbReference type="GO" id="GO:0005829">
    <property type="term" value="C:cytosol"/>
    <property type="evidence" value="ECO:0007669"/>
    <property type="project" value="UniProtKB-ARBA"/>
</dbReference>
<dbReference type="STRING" id="377629.TERTU_4545"/>